<keyword evidence="2" id="KW-0040">ANK repeat</keyword>
<dbReference type="Pfam" id="PF12796">
    <property type="entry name" value="Ank_2"/>
    <property type="match status" value="2"/>
</dbReference>
<evidence type="ECO:0000313" key="4">
    <source>
        <dbReference type="EMBL" id="CAD9679645.1"/>
    </source>
</evidence>
<organism evidence="4">
    <name type="scientific">Mucochytrium quahogii</name>
    <dbReference type="NCBI Taxonomy" id="96639"/>
    <lineage>
        <taxon>Eukaryota</taxon>
        <taxon>Sar</taxon>
        <taxon>Stramenopiles</taxon>
        <taxon>Bigyra</taxon>
        <taxon>Labyrinthulomycetes</taxon>
        <taxon>Thraustochytrida</taxon>
        <taxon>Thraustochytriidae</taxon>
        <taxon>Mucochytrium</taxon>
    </lineage>
</organism>
<protein>
    <submittedName>
        <fullName evidence="4">Uncharacterized protein</fullName>
    </submittedName>
</protein>
<dbReference type="AlphaFoldDB" id="A0A7S2RSQ2"/>
<keyword evidence="1" id="KW-0677">Repeat</keyword>
<evidence type="ECO:0000256" key="1">
    <source>
        <dbReference type="ARBA" id="ARBA00022737"/>
    </source>
</evidence>
<gene>
    <name evidence="4" type="ORF">QSP1433_LOCUS6632</name>
</gene>
<dbReference type="InterPro" id="IPR036770">
    <property type="entry name" value="Ankyrin_rpt-contain_sf"/>
</dbReference>
<sequence length="634" mass="68959">MAVRIARHSSTSSFRSRARTRTGSNVSARGGQTRKVMLDSLGLAIQKRDVTRVMAMLNGDTAAFNLRDAVGIALESDLLDIATKIADMVGQGPIDVLKKASSIGCFSAVVELLKDDSLPVEGMSHCIVTAARKNHVNIVKAFLLDARSDPSACNNFLIRWAAQIGSLDTVRLLLKDTRVNIHANDHAPFLMAARHGHIDVMRLLLVHKGEGDSFGRNEQAFLVACQKGQLEVVRWLMDTCNLDPSCQNGRAVQMACTSQNEELVKFLLSDDRVDPSSLGNSALVSAVNLGCVEIAKMLLSDSRVTVSGVESKIFDEVAKRGSRDMATLLLGLGVDDEIAVSTFITACRVSNFEVVKVLLDLELVDPSCREQAGFKLVCENGSVDLVRLLLQDERVQPGRADNESIVTACTQLKTDVVRVLMEDGRCNPGARNNLGICAASEKGADELVELLLADPRVDPSEHNNYCLDGAVSSGSLATVRIILKDPRVAPNGKNNLPLRSAVSKGYKAIVELLLEDPRVDPTACVEPALKNAPQEILEILALLPQVQHAVAKFWRDPKLRIMFKKLHRDMVQQAVECARIACPVAKKLELELNTDLAAKIISFAFGNDLIVNHSDIKLARTNALISDVLCKVNK</sequence>
<evidence type="ECO:0000256" key="3">
    <source>
        <dbReference type="SAM" id="MobiDB-lite"/>
    </source>
</evidence>
<feature type="region of interest" description="Disordered" evidence="3">
    <location>
        <begin position="1"/>
        <end position="29"/>
    </location>
</feature>
<dbReference type="EMBL" id="HBHK01010600">
    <property type="protein sequence ID" value="CAD9679645.1"/>
    <property type="molecule type" value="Transcribed_RNA"/>
</dbReference>
<reference evidence="4" key="1">
    <citation type="submission" date="2021-01" db="EMBL/GenBank/DDBJ databases">
        <authorList>
            <person name="Corre E."/>
            <person name="Pelletier E."/>
            <person name="Niang G."/>
            <person name="Scheremetjew M."/>
            <person name="Finn R."/>
            <person name="Kale V."/>
            <person name="Holt S."/>
            <person name="Cochrane G."/>
            <person name="Meng A."/>
            <person name="Brown T."/>
            <person name="Cohen L."/>
        </authorList>
    </citation>
    <scope>NUCLEOTIDE SEQUENCE</scope>
    <source>
        <strain evidence="4">NY070348D</strain>
    </source>
</reference>
<evidence type="ECO:0000256" key="2">
    <source>
        <dbReference type="ARBA" id="ARBA00023043"/>
    </source>
</evidence>
<dbReference type="SMART" id="SM00248">
    <property type="entry name" value="ANK"/>
    <property type="match status" value="10"/>
</dbReference>
<dbReference type="SUPFAM" id="SSF48403">
    <property type="entry name" value="Ankyrin repeat"/>
    <property type="match status" value="2"/>
</dbReference>
<dbReference type="PANTHER" id="PTHR24198:SF165">
    <property type="entry name" value="ANKYRIN REPEAT-CONTAINING PROTEIN-RELATED"/>
    <property type="match status" value="1"/>
</dbReference>
<dbReference type="PANTHER" id="PTHR24198">
    <property type="entry name" value="ANKYRIN REPEAT AND PROTEIN KINASE DOMAIN-CONTAINING PROTEIN"/>
    <property type="match status" value="1"/>
</dbReference>
<name>A0A7S2RSQ2_9STRA</name>
<dbReference type="Gene3D" id="1.25.40.20">
    <property type="entry name" value="Ankyrin repeat-containing domain"/>
    <property type="match status" value="3"/>
</dbReference>
<accession>A0A7S2RSQ2</accession>
<dbReference type="InterPro" id="IPR002110">
    <property type="entry name" value="Ankyrin_rpt"/>
</dbReference>
<proteinExistence type="predicted"/>